<reference evidence="2" key="1">
    <citation type="submission" date="2022-11" db="UniProtKB">
        <authorList>
            <consortium name="WormBaseParasite"/>
        </authorList>
    </citation>
    <scope>IDENTIFICATION</scope>
</reference>
<protein>
    <submittedName>
        <fullName evidence="2">Uncharacterized protein</fullName>
    </submittedName>
</protein>
<proteinExistence type="predicted"/>
<dbReference type="Proteomes" id="UP000887565">
    <property type="component" value="Unplaced"/>
</dbReference>
<name>A0A915JXJ1_ROMCU</name>
<sequence>MHQTYPSIGIRRCHLLEDEDTPAELNIPSTRCRMETLKTFRLDEYKEKMWMESRVIMLSIMRHGCTSYAHRRLLDEDCRVK</sequence>
<dbReference type="AlphaFoldDB" id="A0A915JXJ1"/>
<dbReference type="WBParaSite" id="nRc.2.0.1.t31161-RA">
    <property type="protein sequence ID" value="nRc.2.0.1.t31161-RA"/>
    <property type="gene ID" value="nRc.2.0.1.g31161"/>
</dbReference>
<evidence type="ECO:0000313" key="2">
    <source>
        <dbReference type="WBParaSite" id="nRc.2.0.1.t31161-RA"/>
    </source>
</evidence>
<organism evidence="1 2">
    <name type="scientific">Romanomermis culicivorax</name>
    <name type="common">Nematode worm</name>
    <dbReference type="NCBI Taxonomy" id="13658"/>
    <lineage>
        <taxon>Eukaryota</taxon>
        <taxon>Metazoa</taxon>
        <taxon>Ecdysozoa</taxon>
        <taxon>Nematoda</taxon>
        <taxon>Enoplea</taxon>
        <taxon>Dorylaimia</taxon>
        <taxon>Mermithida</taxon>
        <taxon>Mermithoidea</taxon>
        <taxon>Mermithidae</taxon>
        <taxon>Romanomermis</taxon>
    </lineage>
</organism>
<accession>A0A915JXJ1</accession>
<evidence type="ECO:0000313" key="1">
    <source>
        <dbReference type="Proteomes" id="UP000887565"/>
    </source>
</evidence>
<keyword evidence="1" id="KW-1185">Reference proteome</keyword>